<keyword evidence="4 8" id="KW-0812">Transmembrane</keyword>
<comment type="caution">
    <text evidence="10">The sequence shown here is derived from an EMBL/GenBank/DDBJ whole genome shotgun (WGS) entry which is preliminary data.</text>
</comment>
<dbReference type="PANTHER" id="PTHR31563:SF10">
    <property type="entry name" value="ION CHANNEL POLLUX-RELATED"/>
    <property type="match status" value="1"/>
</dbReference>
<keyword evidence="6" id="KW-0406">Ion transport</keyword>
<evidence type="ECO:0000256" key="6">
    <source>
        <dbReference type="ARBA" id="ARBA00023065"/>
    </source>
</evidence>
<dbReference type="GO" id="GO:0006813">
    <property type="term" value="P:potassium ion transport"/>
    <property type="evidence" value="ECO:0007669"/>
    <property type="project" value="InterPro"/>
</dbReference>
<dbReference type="InterPro" id="IPR003148">
    <property type="entry name" value="RCK_N"/>
</dbReference>
<keyword evidence="7 8" id="KW-0472">Membrane</keyword>
<dbReference type="InterPro" id="IPR044849">
    <property type="entry name" value="CASTOR/POLLUX/SYM8-like"/>
</dbReference>
<proteinExistence type="inferred from homology"/>
<evidence type="ECO:0000256" key="4">
    <source>
        <dbReference type="ARBA" id="ARBA00022692"/>
    </source>
</evidence>
<evidence type="ECO:0000256" key="1">
    <source>
        <dbReference type="ARBA" id="ARBA00004127"/>
    </source>
</evidence>
<gene>
    <name evidence="10" type="ORF">C8D77_11765</name>
</gene>
<feature type="domain" description="RCK N-terminal" evidence="9">
    <location>
        <begin position="145"/>
        <end position="284"/>
    </location>
</feature>
<evidence type="ECO:0000256" key="2">
    <source>
        <dbReference type="ARBA" id="ARBA00008577"/>
    </source>
</evidence>
<feature type="transmembrane region" description="Helical" evidence="8">
    <location>
        <begin position="37"/>
        <end position="64"/>
    </location>
</feature>
<keyword evidence="5 8" id="KW-1133">Transmembrane helix</keyword>
<dbReference type="Pfam" id="PF06241">
    <property type="entry name" value="Castor_Poll_mid"/>
    <property type="match status" value="1"/>
</dbReference>
<evidence type="ECO:0000256" key="8">
    <source>
        <dbReference type="SAM" id="Phobius"/>
    </source>
</evidence>
<dbReference type="InterPro" id="IPR010420">
    <property type="entry name" value="CASTOR/POLLUX/SYM8_dom"/>
</dbReference>
<dbReference type="GO" id="GO:0012505">
    <property type="term" value="C:endomembrane system"/>
    <property type="evidence" value="ECO:0007669"/>
    <property type="project" value="UniProtKB-SubCell"/>
</dbReference>
<evidence type="ECO:0000313" key="10">
    <source>
        <dbReference type="EMBL" id="PWJ87351.1"/>
    </source>
</evidence>
<protein>
    <submittedName>
        <fullName evidence="10">Castor and Pollux protein voltage-gated ion channel component</fullName>
    </submittedName>
</protein>
<reference evidence="10 11" key="1">
    <citation type="submission" date="2018-05" db="EMBL/GenBank/DDBJ databases">
        <title>Genomic Encyclopedia of Type Strains, Phase IV (KMG-IV): sequencing the most valuable type-strain genomes for metagenomic binning, comparative biology and taxonomic classification.</title>
        <authorList>
            <person name="Goeker M."/>
        </authorList>
    </citation>
    <scope>NUCLEOTIDE SEQUENCE [LARGE SCALE GENOMIC DNA]</scope>
    <source>
        <strain evidence="10 11">DSM 2626</strain>
    </source>
</reference>
<dbReference type="PROSITE" id="PS51201">
    <property type="entry name" value="RCK_N"/>
    <property type="match status" value="1"/>
</dbReference>
<dbReference type="AlphaFoldDB" id="A0A8E2W6M5"/>
<accession>A0A8E2W6M5</accession>
<dbReference type="EMBL" id="QGGH01000017">
    <property type="protein sequence ID" value="PWJ87351.1"/>
    <property type="molecule type" value="Genomic_DNA"/>
</dbReference>
<comment type="similarity">
    <text evidence="2">Belongs to the castor/pollux (TC 1.A.1.23) family.</text>
</comment>
<organism evidence="10 11">
    <name type="scientific">Rhizobium loti</name>
    <name type="common">Mesorhizobium loti</name>
    <dbReference type="NCBI Taxonomy" id="381"/>
    <lineage>
        <taxon>Bacteria</taxon>
        <taxon>Pseudomonadati</taxon>
        <taxon>Pseudomonadota</taxon>
        <taxon>Alphaproteobacteria</taxon>
        <taxon>Hyphomicrobiales</taxon>
        <taxon>Phyllobacteriaceae</taxon>
        <taxon>Mesorhizobium</taxon>
    </lineage>
</organism>
<evidence type="ECO:0000256" key="5">
    <source>
        <dbReference type="ARBA" id="ARBA00022989"/>
    </source>
</evidence>
<name>A0A8E2W6M5_RHILI</name>
<dbReference type="Gene3D" id="3.40.50.720">
    <property type="entry name" value="NAD(P)-binding Rossmann-like Domain"/>
    <property type="match status" value="2"/>
</dbReference>
<dbReference type="Proteomes" id="UP000245631">
    <property type="component" value="Unassembled WGS sequence"/>
</dbReference>
<evidence type="ECO:0000259" key="9">
    <source>
        <dbReference type="PROSITE" id="PS51201"/>
    </source>
</evidence>
<feature type="transmembrane region" description="Helical" evidence="8">
    <location>
        <begin position="100"/>
        <end position="128"/>
    </location>
</feature>
<evidence type="ECO:0000313" key="11">
    <source>
        <dbReference type="Proteomes" id="UP000245631"/>
    </source>
</evidence>
<sequence>MRWGYASTLGILRGAGDMKKRDSLGTRLRYWFDKSMAAGPIALIGWLAVVSLLIIIAAAGFLAVTRIAPEGGEPLNFVEAFWESLMRTLDSGTMGGDTGWAFRLVMLFVTLAGIFVVSALIGVLSAGVDSKLDELRKGRSRVLETDHTIILNWSPSIFDVISELVIANASRRRPRIVVMANMDKVEMEDEIAAKVGKLGNTRIICRSGDPTDLYDLVIVNPQTSRSVIVLSPDGDDPDSQVIKTVLALVNDPNRRTAPYNIAAEIRDGKNAEVARVVGGAEVQLVLADQLISRIVVHSSRQSGLSGVYSELLDFDGCEIYTTEQPDLTGKSFGEAVMAYEHCALIGLCDREGRVNLNPPSDLVIGKDMRAIIIAEDDAAIKLGSAGIKIDAAAILGPRSIEAKPERTLILGWNRRGPIITYELSRYVAPGSILTIAADTPGLEQEVAELPVAGDNLSVSCRVTDTSSSAALASLDVPSYDHVLVLGYSETMAAQPADTRTLVTLLHLRKIADDAGMHISIVSEMIDVRNRELAAVTKADDFVVSNRLVSLMLAQASENQYLAAIFDDLLDEKGSEIYMRPVADYVAIDRPVTFWTIAESARLRSEIAIGYRRIRAGEADQRALGGVTVNPLRSEALAYLPEDRIIVLARD</sequence>
<evidence type="ECO:0000256" key="7">
    <source>
        <dbReference type="ARBA" id="ARBA00023136"/>
    </source>
</evidence>
<comment type="subcellular location">
    <subcellularLocation>
        <location evidence="1">Endomembrane system</location>
        <topology evidence="1">Multi-pass membrane protein</topology>
    </subcellularLocation>
</comment>
<keyword evidence="3" id="KW-0813">Transport</keyword>
<evidence type="ECO:0000256" key="3">
    <source>
        <dbReference type="ARBA" id="ARBA00022448"/>
    </source>
</evidence>
<dbReference type="PANTHER" id="PTHR31563">
    <property type="entry name" value="ION CHANNEL POLLUX-RELATED"/>
    <property type="match status" value="1"/>
</dbReference>